<comment type="caution">
    <text evidence="1">The sequence shown here is derived from an EMBL/GenBank/DDBJ whole genome shotgun (WGS) entry which is preliminary data.</text>
</comment>
<name>A0ABR4XRQ7_9LACO</name>
<accession>A0ABR4XRQ7</accession>
<evidence type="ECO:0000313" key="1">
    <source>
        <dbReference type="EMBL" id="KGO31965.1"/>
    </source>
</evidence>
<dbReference type="Proteomes" id="UP000030023">
    <property type="component" value="Unassembled WGS sequence"/>
</dbReference>
<evidence type="ECO:0000313" key="2">
    <source>
        <dbReference type="Proteomes" id="UP000030023"/>
    </source>
</evidence>
<gene>
    <name evidence="1" type="ORF">Q757_03895</name>
</gene>
<keyword evidence="2" id="KW-1185">Reference proteome</keyword>
<organism evidence="1 2">
    <name type="scientific">Oenococcus alcoholitolerans</name>
    <dbReference type="NCBI Taxonomy" id="931074"/>
    <lineage>
        <taxon>Bacteria</taxon>
        <taxon>Bacillati</taxon>
        <taxon>Bacillota</taxon>
        <taxon>Bacilli</taxon>
        <taxon>Lactobacillales</taxon>
        <taxon>Lactobacillaceae</taxon>
        <taxon>Oenococcus</taxon>
    </lineage>
</organism>
<proteinExistence type="predicted"/>
<sequence>MLQLQCPQLQQLSRGHEQMNNMAVSTTNNLSAQQVDKLSYNHIVNGKMVLEVPNNSGLTTQQVQQAQRVINQFNLQANKNNVIVEMGTSPRVSTSNPLFGTILARRQYRYYCANGYEYRDKRGGWHYVVTKPPLFFEAAYGVVLHGWEGALGGGWK</sequence>
<reference evidence="1 2" key="1">
    <citation type="journal article" date="2014" name="Antonie Van Leeuwenhoek">
        <title>Oenococcus alcoholitolerans sp. nov., a lactic acid bacteria isolated from cachaca and ethanol fermentation processes.</title>
        <authorList>
            <person name="Badotti F."/>
            <person name="Moreira A.P."/>
            <person name="Tonon L.A."/>
            <person name="de Lucena B.T."/>
            <person name="Gomes Fde C."/>
            <person name="Kruger R."/>
            <person name="Thompson C.C."/>
            <person name="de Morais M.A.Jr."/>
            <person name="Rosa C.A."/>
            <person name="Thompson F.L."/>
        </authorList>
    </citation>
    <scope>NUCLEOTIDE SEQUENCE [LARGE SCALE GENOMIC DNA]</scope>
    <source>
        <strain evidence="1 2">UFRJ-M7.2.18</strain>
    </source>
</reference>
<protein>
    <submittedName>
        <fullName evidence="1">Uncharacterized protein</fullName>
    </submittedName>
</protein>
<dbReference type="EMBL" id="AXCV01000141">
    <property type="protein sequence ID" value="KGO31965.1"/>
    <property type="molecule type" value="Genomic_DNA"/>
</dbReference>
<dbReference type="NCBIfam" id="NF033837">
    <property type="entry name" value="GarQ_core"/>
    <property type="match status" value="1"/>
</dbReference>